<feature type="transmembrane region" description="Helical" evidence="1">
    <location>
        <begin position="98"/>
        <end position="116"/>
    </location>
</feature>
<reference evidence="3 4" key="1">
    <citation type="submission" date="2020-08" db="EMBL/GenBank/DDBJ databases">
        <title>Novel species isolated from subtropical streams in China.</title>
        <authorList>
            <person name="Lu H."/>
        </authorList>
    </citation>
    <scope>NUCLEOTIDE SEQUENCE [LARGE SCALE GENOMIC DNA]</scope>
    <source>
        <strain evidence="3 4">KCTC 52442</strain>
    </source>
</reference>
<keyword evidence="1" id="KW-0812">Transmembrane</keyword>
<organism evidence="3 4">
    <name type="scientific">Undibacterium amnicola</name>
    <dbReference type="NCBI Taxonomy" id="1834038"/>
    <lineage>
        <taxon>Bacteria</taxon>
        <taxon>Pseudomonadati</taxon>
        <taxon>Pseudomonadota</taxon>
        <taxon>Betaproteobacteria</taxon>
        <taxon>Burkholderiales</taxon>
        <taxon>Oxalobacteraceae</taxon>
        <taxon>Undibacterium</taxon>
    </lineage>
</organism>
<feature type="transmembrane region" description="Helical" evidence="1">
    <location>
        <begin position="122"/>
        <end position="142"/>
    </location>
</feature>
<keyword evidence="1" id="KW-1133">Transmembrane helix</keyword>
<keyword evidence="1" id="KW-0472">Membrane</keyword>
<evidence type="ECO:0000256" key="1">
    <source>
        <dbReference type="SAM" id="Phobius"/>
    </source>
</evidence>
<feature type="transmembrane region" description="Helical" evidence="1">
    <location>
        <begin position="149"/>
        <end position="174"/>
    </location>
</feature>
<name>A0ABR6XV04_9BURK</name>
<feature type="transmembrane region" description="Helical" evidence="1">
    <location>
        <begin position="21"/>
        <end position="49"/>
    </location>
</feature>
<dbReference type="InterPro" id="IPR003675">
    <property type="entry name" value="Rce1/LyrA-like_dom"/>
</dbReference>
<dbReference type="Pfam" id="PF02517">
    <property type="entry name" value="Rce1-like"/>
    <property type="match status" value="1"/>
</dbReference>
<dbReference type="GO" id="GO:0008237">
    <property type="term" value="F:metallopeptidase activity"/>
    <property type="evidence" value="ECO:0007669"/>
    <property type="project" value="UniProtKB-KW"/>
</dbReference>
<keyword evidence="3" id="KW-0645">Protease</keyword>
<evidence type="ECO:0000259" key="2">
    <source>
        <dbReference type="Pfam" id="PF02517"/>
    </source>
</evidence>
<evidence type="ECO:0000313" key="3">
    <source>
        <dbReference type="EMBL" id="MBC3833299.1"/>
    </source>
</evidence>
<keyword evidence="3" id="KW-0482">Metalloprotease</keyword>
<sequence length="175" mass="18665">MNKSASMLVATLRRQVTVRPIRGVILLGFILAVGSLLLSGMTYAGLSLILPLSAWGDSAGKQIFGQSDWVIFFVGVLYIPLLETLLAQVLPIEIIRRVGGGSVACIVVSALLFGGGHYLNGGLAHGLTTLSGGLVFAFAYVFARPHGFWAAFISACTAHIVHNFFLLFVAIRLFS</sequence>
<evidence type="ECO:0000313" key="4">
    <source>
        <dbReference type="Proteomes" id="UP000643610"/>
    </source>
</evidence>
<accession>A0ABR6XV04</accession>
<comment type="caution">
    <text evidence="3">The sequence shown here is derived from an EMBL/GenBank/DDBJ whole genome shotgun (WGS) entry which is preliminary data.</text>
</comment>
<proteinExistence type="predicted"/>
<keyword evidence="3" id="KW-0378">Hydrolase</keyword>
<keyword evidence="4" id="KW-1185">Reference proteome</keyword>
<dbReference type="EMBL" id="JACOFU010000009">
    <property type="protein sequence ID" value="MBC3833299.1"/>
    <property type="molecule type" value="Genomic_DNA"/>
</dbReference>
<gene>
    <name evidence="3" type="ORF">H8K33_17445</name>
</gene>
<dbReference type="Proteomes" id="UP000643610">
    <property type="component" value="Unassembled WGS sequence"/>
</dbReference>
<protein>
    <submittedName>
        <fullName evidence="3">CPBP family intramembrane metalloprotease</fullName>
    </submittedName>
</protein>
<dbReference type="RefSeq" id="WP_186892347.1">
    <property type="nucleotide sequence ID" value="NZ_JACOFU010000009.1"/>
</dbReference>
<feature type="transmembrane region" description="Helical" evidence="1">
    <location>
        <begin position="69"/>
        <end position="86"/>
    </location>
</feature>
<feature type="domain" description="CAAX prenyl protease 2/Lysostaphin resistance protein A-like" evidence="2">
    <location>
        <begin position="67"/>
        <end position="164"/>
    </location>
</feature>